<dbReference type="AlphaFoldDB" id="A0A9K3D804"/>
<protein>
    <submittedName>
        <fullName evidence="2">Uncharacterized protein</fullName>
    </submittedName>
</protein>
<name>A0A9K3D804_9EUKA</name>
<feature type="region of interest" description="Disordered" evidence="1">
    <location>
        <begin position="1"/>
        <end position="82"/>
    </location>
</feature>
<organism evidence="2 3">
    <name type="scientific">Kipferlia bialata</name>
    <dbReference type="NCBI Taxonomy" id="797122"/>
    <lineage>
        <taxon>Eukaryota</taxon>
        <taxon>Metamonada</taxon>
        <taxon>Carpediemonas-like organisms</taxon>
        <taxon>Kipferlia</taxon>
    </lineage>
</organism>
<proteinExistence type="predicted"/>
<feature type="compositionally biased region" description="Pro residues" evidence="1">
    <location>
        <begin position="10"/>
        <end position="19"/>
    </location>
</feature>
<feature type="non-terminal residue" evidence="2">
    <location>
        <position position="1"/>
    </location>
</feature>
<comment type="caution">
    <text evidence="2">The sequence shown here is derived from an EMBL/GenBank/DDBJ whole genome shotgun (WGS) entry which is preliminary data.</text>
</comment>
<dbReference type="EMBL" id="BDIP01006373">
    <property type="protein sequence ID" value="GIQ90586.1"/>
    <property type="molecule type" value="Genomic_DNA"/>
</dbReference>
<keyword evidence="3" id="KW-1185">Reference proteome</keyword>
<evidence type="ECO:0000313" key="2">
    <source>
        <dbReference type="EMBL" id="GIQ90586.1"/>
    </source>
</evidence>
<evidence type="ECO:0000313" key="3">
    <source>
        <dbReference type="Proteomes" id="UP000265618"/>
    </source>
</evidence>
<reference evidence="2 3" key="1">
    <citation type="journal article" date="2018" name="PLoS ONE">
        <title>The draft genome of Kipferlia bialata reveals reductive genome evolution in fornicate parasites.</title>
        <authorList>
            <person name="Tanifuji G."/>
            <person name="Takabayashi S."/>
            <person name="Kume K."/>
            <person name="Takagi M."/>
            <person name="Nakayama T."/>
            <person name="Kamikawa R."/>
            <person name="Inagaki Y."/>
            <person name="Hashimoto T."/>
        </authorList>
    </citation>
    <scope>NUCLEOTIDE SEQUENCE [LARGE SCALE GENOMIC DNA]</scope>
    <source>
        <strain evidence="2">NY0173</strain>
    </source>
</reference>
<accession>A0A9K3D804</accession>
<dbReference type="Proteomes" id="UP000265618">
    <property type="component" value="Unassembled WGS sequence"/>
</dbReference>
<sequence length="163" mass="16557">GGSGSQSDLFPPPPPPPSSLTPAFGRILTDDPTATLDSVGITQDRNEIYHVPTLAGTNPVEPGATPQPDTPETHTHTHTHTQQGVQALFGAFPGMAMGPSDAEPGLGHGHGVHTLRDAQGNPIGSIGTFNTTINGVPVEGGPGGSIDNIARAIGQSVQAAMQH</sequence>
<evidence type="ECO:0000256" key="1">
    <source>
        <dbReference type="SAM" id="MobiDB-lite"/>
    </source>
</evidence>
<gene>
    <name evidence="2" type="ORF">KIPB_013431</name>
</gene>
<feature type="non-terminal residue" evidence="2">
    <location>
        <position position="163"/>
    </location>
</feature>